<accession>A0A0L0FMM8</accession>
<feature type="compositionally biased region" description="Low complexity" evidence="1">
    <location>
        <begin position="227"/>
        <end position="239"/>
    </location>
</feature>
<feature type="compositionally biased region" description="Polar residues" evidence="1">
    <location>
        <begin position="345"/>
        <end position="355"/>
    </location>
</feature>
<sequence>MKFSKVNGLFRKVLTGGDKSVTSEDPDAYSDGSKKEPRSIATPSLGSIRSFRMKPKPRKDDASSVSGMEIESVSSFSDSTTNNIGSESSEINSDSALGSSFGRGEHDSVGVASRSVGCLQSPFGKTAGGRPLSHIDPRRGGSLYTGSSAGSLTLPNGRGARGASFSSPLGADTKVRPLSMASLPSSSHKLKLDIKISPASPLLGHTRSRRDQGGNILSCLKKGSDASTNNTSSTRSPTSLKVSFNKRVTKWTAMAAQVYDRKSDPRPSLSPSEKMSLYIDLMSFKLTEMLVHESSLQYTNKHLARLDPDSLEIMSKIINEIITRHLQSVNARQQAEQKNRHIQQHHQQGDVNSLKSRAGSERGLQNRPASQHGRTGLRNRPGSQSGAMGVRRAGSLGVDMGLQNRPGSQNGVQSRSGNQNVNVGVQIRQGSQPSNSPVGRNGGGNLQYRPLSVGGATSLQNMPGSHHGVAPRPERQRQAKMRPQSQMVTPTHLPSQSPNVMHNRKKIGEILNTTPVSNNVVEVTTSS</sequence>
<evidence type="ECO:0000313" key="3">
    <source>
        <dbReference type="Proteomes" id="UP000054560"/>
    </source>
</evidence>
<dbReference type="GeneID" id="25910293"/>
<proteinExistence type="predicted"/>
<evidence type="ECO:0000256" key="1">
    <source>
        <dbReference type="SAM" id="MobiDB-lite"/>
    </source>
</evidence>
<protein>
    <submittedName>
        <fullName evidence="2">Uncharacterized protein</fullName>
    </submittedName>
</protein>
<feature type="compositionally biased region" description="Polar residues" evidence="1">
    <location>
        <begin position="72"/>
        <end position="81"/>
    </location>
</feature>
<feature type="region of interest" description="Disordered" evidence="1">
    <location>
        <begin position="201"/>
        <end position="240"/>
    </location>
</feature>
<feature type="compositionally biased region" description="Low complexity" evidence="1">
    <location>
        <begin position="82"/>
        <end position="95"/>
    </location>
</feature>
<dbReference type="RefSeq" id="XP_014151663.1">
    <property type="nucleotide sequence ID" value="XM_014296188.1"/>
</dbReference>
<name>A0A0L0FMM8_9EUKA</name>
<feature type="compositionally biased region" description="Polar residues" evidence="1">
    <location>
        <begin position="144"/>
        <end position="154"/>
    </location>
</feature>
<dbReference type="Proteomes" id="UP000054560">
    <property type="component" value="Unassembled WGS sequence"/>
</dbReference>
<reference evidence="2 3" key="1">
    <citation type="submission" date="2011-02" db="EMBL/GenBank/DDBJ databases">
        <title>The Genome Sequence of Sphaeroforma arctica JP610.</title>
        <authorList>
            <consortium name="The Broad Institute Genome Sequencing Platform"/>
            <person name="Russ C."/>
            <person name="Cuomo C."/>
            <person name="Young S.K."/>
            <person name="Zeng Q."/>
            <person name="Gargeya S."/>
            <person name="Alvarado L."/>
            <person name="Berlin A."/>
            <person name="Chapman S.B."/>
            <person name="Chen Z."/>
            <person name="Freedman E."/>
            <person name="Gellesch M."/>
            <person name="Goldberg J."/>
            <person name="Griggs A."/>
            <person name="Gujja S."/>
            <person name="Heilman E."/>
            <person name="Heiman D."/>
            <person name="Howarth C."/>
            <person name="Mehta T."/>
            <person name="Neiman D."/>
            <person name="Pearson M."/>
            <person name="Roberts A."/>
            <person name="Saif S."/>
            <person name="Shea T."/>
            <person name="Shenoy N."/>
            <person name="Sisk P."/>
            <person name="Stolte C."/>
            <person name="Sykes S."/>
            <person name="White J."/>
            <person name="Yandava C."/>
            <person name="Burger G."/>
            <person name="Gray M.W."/>
            <person name="Holland P.W.H."/>
            <person name="King N."/>
            <person name="Lang F.B.F."/>
            <person name="Roger A.J."/>
            <person name="Ruiz-Trillo I."/>
            <person name="Haas B."/>
            <person name="Nusbaum C."/>
            <person name="Birren B."/>
        </authorList>
    </citation>
    <scope>NUCLEOTIDE SEQUENCE [LARGE SCALE GENOMIC DNA]</scope>
    <source>
        <strain evidence="2 3">JP610</strain>
    </source>
</reference>
<dbReference type="EMBL" id="KQ242641">
    <property type="protein sequence ID" value="KNC77761.1"/>
    <property type="molecule type" value="Genomic_DNA"/>
</dbReference>
<keyword evidence="3" id="KW-1185">Reference proteome</keyword>
<evidence type="ECO:0000313" key="2">
    <source>
        <dbReference type="EMBL" id="KNC77761.1"/>
    </source>
</evidence>
<feature type="compositionally biased region" description="Polar residues" evidence="1">
    <location>
        <begin position="483"/>
        <end position="499"/>
    </location>
</feature>
<organism evidence="2 3">
    <name type="scientific">Sphaeroforma arctica JP610</name>
    <dbReference type="NCBI Taxonomy" id="667725"/>
    <lineage>
        <taxon>Eukaryota</taxon>
        <taxon>Ichthyosporea</taxon>
        <taxon>Ichthyophonida</taxon>
        <taxon>Sphaeroforma</taxon>
    </lineage>
</organism>
<dbReference type="AlphaFoldDB" id="A0A0L0FMM8"/>
<feature type="compositionally biased region" description="Polar residues" evidence="1">
    <location>
        <begin position="405"/>
        <end position="438"/>
    </location>
</feature>
<feature type="region of interest" description="Disordered" evidence="1">
    <location>
        <begin position="332"/>
        <end position="499"/>
    </location>
</feature>
<feature type="region of interest" description="Disordered" evidence="1">
    <location>
        <begin position="128"/>
        <end position="171"/>
    </location>
</feature>
<feature type="region of interest" description="Disordered" evidence="1">
    <location>
        <begin position="14"/>
        <end position="108"/>
    </location>
</feature>
<gene>
    <name evidence="2" type="ORF">SARC_09789</name>
</gene>